<comment type="caution">
    <text evidence="2">The sequence shown here is derived from an EMBL/GenBank/DDBJ whole genome shotgun (WGS) entry which is preliminary data.</text>
</comment>
<keyword evidence="3" id="KW-1185">Reference proteome</keyword>
<evidence type="ECO:0000313" key="2">
    <source>
        <dbReference type="EMBL" id="MFD1043910.1"/>
    </source>
</evidence>
<feature type="compositionally biased region" description="Basic and acidic residues" evidence="1">
    <location>
        <begin position="56"/>
        <end position="74"/>
    </location>
</feature>
<sequence length="82" mass="8718">MSDNVHPFPFRPALCAIALVAALAACRREPPPTERPPEPQAQAHTGLRDAIQAPQDKAHGVEKTVQDAADRQQAEIDAAEGG</sequence>
<dbReference type="EMBL" id="JBHTKN010000016">
    <property type="protein sequence ID" value="MFD1043910.1"/>
    <property type="molecule type" value="Genomic_DNA"/>
</dbReference>
<proteinExistence type="predicted"/>
<feature type="region of interest" description="Disordered" evidence="1">
    <location>
        <begin position="29"/>
        <end position="82"/>
    </location>
</feature>
<dbReference type="RefSeq" id="WP_238394412.1">
    <property type="nucleotide sequence ID" value="NZ_JBHTKN010000016.1"/>
</dbReference>
<gene>
    <name evidence="2" type="ORF">ACFQ2N_16275</name>
</gene>
<evidence type="ECO:0000313" key="3">
    <source>
        <dbReference type="Proteomes" id="UP001597033"/>
    </source>
</evidence>
<dbReference type="Proteomes" id="UP001597033">
    <property type="component" value="Unassembled WGS sequence"/>
</dbReference>
<organism evidence="2 3">
    <name type="scientific">Pseudoxanthomonas kaohsiungensis</name>
    <dbReference type="NCBI Taxonomy" id="283923"/>
    <lineage>
        <taxon>Bacteria</taxon>
        <taxon>Pseudomonadati</taxon>
        <taxon>Pseudomonadota</taxon>
        <taxon>Gammaproteobacteria</taxon>
        <taxon>Lysobacterales</taxon>
        <taxon>Lysobacteraceae</taxon>
        <taxon>Pseudoxanthomonas</taxon>
    </lineage>
</organism>
<accession>A0ABW3M1W4</accession>
<evidence type="ECO:0008006" key="4">
    <source>
        <dbReference type="Google" id="ProtNLM"/>
    </source>
</evidence>
<protein>
    <recommendedName>
        <fullName evidence="4">Lipoprotein</fullName>
    </recommendedName>
</protein>
<name>A0ABW3M1W4_9GAMM</name>
<reference evidence="3" key="1">
    <citation type="journal article" date="2019" name="Int. J. Syst. Evol. Microbiol.">
        <title>The Global Catalogue of Microorganisms (GCM) 10K type strain sequencing project: providing services to taxonomists for standard genome sequencing and annotation.</title>
        <authorList>
            <consortium name="The Broad Institute Genomics Platform"/>
            <consortium name="The Broad Institute Genome Sequencing Center for Infectious Disease"/>
            <person name="Wu L."/>
            <person name="Ma J."/>
        </authorList>
    </citation>
    <scope>NUCLEOTIDE SEQUENCE [LARGE SCALE GENOMIC DNA]</scope>
    <source>
        <strain evidence="3">CCUG 55854</strain>
    </source>
</reference>
<evidence type="ECO:0000256" key="1">
    <source>
        <dbReference type="SAM" id="MobiDB-lite"/>
    </source>
</evidence>